<feature type="region of interest" description="Disordered" evidence="1">
    <location>
        <begin position="195"/>
        <end position="231"/>
    </location>
</feature>
<name>A0A8X7N1H4_9BASI</name>
<comment type="caution">
    <text evidence="2">The sequence shown here is derived from an EMBL/GenBank/DDBJ whole genome shotgun (WGS) entry which is preliminary data.</text>
</comment>
<evidence type="ECO:0000256" key="1">
    <source>
        <dbReference type="SAM" id="MobiDB-lite"/>
    </source>
</evidence>
<protein>
    <submittedName>
        <fullName evidence="2">Uncharacterized protein</fullName>
    </submittedName>
</protein>
<dbReference type="Proteomes" id="UP000078113">
    <property type="component" value="Unassembled WGS sequence"/>
</dbReference>
<keyword evidence="3" id="KW-1185">Reference proteome</keyword>
<feature type="compositionally biased region" description="Basic and acidic residues" evidence="1">
    <location>
        <begin position="136"/>
        <end position="155"/>
    </location>
</feature>
<evidence type="ECO:0000313" key="3">
    <source>
        <dbReference type="Proteomes" id="UP000078113"/>
    </source>
</evidence>
<organism evidence="2 3">
    <name type="scientific">Tilletia walkeri</name>
    <dbReference type="NCBI Taxonomy" id="117179"/>
    <lineage>
        <taxon>Eukaryota</taxon>
        <taxon>Fungi</taxon>
        <taxon>Dikarya</taxon>
        <taxon>Basidiomycota</taxon>
        <taxon>Ustilaginomycotina</taxon>
        <taxon>Exobasidiomycetes</taxon>
        <taxon>Tilletiales</taxon>
        <taxon>Tilletiaceae</taxon>
        <taxon>Tilletia</taxon>
    </lineage>
</organism>
<dbReference type="AlphaFoldDB" id="A0A8X7N1H4"/>
<accession>A0A8X7N1H4</accession>
<proteinExistence type="predicted"/>
<evidence type="ECO:0000313" key="2">
    <source>
        <dbReference type="EMBL" id="KAE8261242.1"/>
    </source>
</evidence>
<reference evidence="2" key="1">
    <citation type="submission" date="2016-04" db="EMBL/GenBank/DDBJ databases">
        <authorList>
            <person name="Nguyen H.D."/>
            <person name="Samba Siva P."/>
            <person name="Cullis J."/>
            <person name="Levesque C.A."/>
            <person name="Hambleton S."/>
        </authorList>
    </citation>
    <scope>NUCLEOTIDE SEQUENCE</scope>
    <source>
        <strain evidence="2">DAOMC 236422</strain>
    </source>
</reference>
<gene>
    <name evidence="2" type="ORF">A4X09_0g7690</name>
</gene>
<reference evidence="2" key="2">
    <citation type="journal article" date="2019" name="IMA Fungus">
        <title>Genome sequencing and comparison of five Tilletia species to identify candidate genes for the detection of regulated species infecting wheat.</title>
        <authorList>
            <person name="Nguyen H.D.T."/>
            <person name="Sultana T."/>
            <person name="Kesanakurti P."/>
            <person name="Hambleton S."/>
        </authorList>
    </citation>
    <scope>NUCLEOTIDE SEQUENCE</scope>
    <source>
        <strain evidence="2">DAOMC 236422</strain>
    </source>
</reference>
<dbReference type="EMBL" id="LWDG02001032">
    <property type="protein sequence ID" value="KAE8261242.1"/>
    <property type="molecule type" value="Genomic_DNA"/>
</dbReference>
<feature type="region of interest" description="Disordered" evidence="1">
    <location>
        <begin position="135"/>
        <end position="155"/>
    </location>
</feature>
<sequence>MTSRKQLDRGTCKSSARRSTVCKQSQRTDSYKLWIDNAPSGAVSLHDNAVRRAHKVLAPIIDAHGTPRGFNPNQRRQTQINEKPLAFLSLFLAVLTALATDETLQSARPRLAIPVRRSFIPKHIRLDAGALSKLGSETKYDPSHPKPNQTEKNRAQERRAVFGLFFYLIGRPFQSGKWTLSSSIETDGYALSVLKRRRGSAPKTKAERGGSTRGAASARRREGGSAFPDLEQMSDEEVLGTRGRSVFVDSGKHNIAFALSDWTTLGLRRSFGTLPQRGASRLEQRSSSLQHRRLQLERNLPPELKGALQDFRQSKLPSSRVFSAMGIARWLQILDEHFRDMTKIYGHSLYRTQRMSVYS</sequence>